<gene>
    <name evidence="1" type="ORF">SAMN03080599_01954</name>
</gene>
<evidence type="ECO:0000313" key="1">
    <source>
        <dbReference type="EMBL" id="SCZ79830.1"/>
    </source>
</evidence>
<accession>A0A1G5S1S9</accession>
<name>A0A1G5S1S9_9FIRM</name>
<sequence>MTILELLEQVERGDITAEEATIKIRAPRNGEAEALPALTETEAPAKWLKIRIVDPASSFRMSLPPLPLRFTSRLAAFLFKLSMKHSDAQLQDAIDPKDIARILETFKTLPPVQLVSVEDDQGTQIDIFTK</sequence>
<evidence type="ECO:0000313" key="2">
    <source>
        <dbReference type="Proteomes" id="UP000199208"/>
    </source>
</evidence>
<organism evidence="1 2">
    <name type="scientific">Acidaminobacter hydrogenoformans DSM 2784</name>
    <dbReference type="NCBI Taxonomy" id="1120920"/>
    <lineage>
        <taxon>Bacteria</taxon>
        <taxon>Bacillati</taxon>
        <taxon>Bacillota</taxon>
        <taxon>Clostridia</taxon>
        <taxon>Peptostreptococcales</taxon>
        <taxon>Acidaminobacteraceae</taxon>
        <taxon>Acidaminobacter</taxon>
    </lineage>
</organism>
<proteinExistence type="predicted"/>
<dbReference type="AlphaFoldDB" id="A0A1G5S1S9"/>
<reference evidence="1 2" key="1">
    <citation type="submission" date="2016-10" db="EMBL/GenBank/DDBJ databases">
        <authorList>
            <person name="de Groot N.N."/>
        </authorList>
    </citation>
    <scope>NUCLEOTIDE SEQUENCE [LARGE SCALE GENOMIC DNA]</scope>
    <source>
        <strain evidence="1 2">DSM 2784</strain>
    </source>
</reference>
<dbReference type="RefSeq" id="WP_092590982.1">
    <property type="nucleotide sequence ID" value="NZ_FMWL01000009.1"/>
</dbReference>
<dbReference type="Proteomes" id="UP000199208">
    <property type="component" value="Unassembled WGS sequence"/>
</dbReference>
<protein>
    <recommendedName>
        <fullName evidence="3">DUF2089 domain-containing protein</fullName>
    </recommendedName>
</protein>
<evidence type="ECO:0008006" key="3">
    <source>
        <dbReference type="Google" id="ProtNLM"/>
    </source>
</evidence>
<dbReference type="STRING" id="1120920.SAMN03080599_01954"/>
<dbReference type="EMBL" id="FMWL01000009">
    <property type="protein sequence ID" value="SCZ79830.1"/>
    <property type="molecule type" value="Genomic_DNA"/>
</dbReference>
<keyword evidence="2" id="KW-1185">Reference proteome</keyword>